<dbReference type="Pfam" id="PF07690">
    <property type="entry name" value="MFS_1"/>
    <property type="match status" value="1"/>
</dbReference>
<dbReference type="Proteomes" id="UP000785625">
    <property type="component" value="Unassembled WGS sequence"/>
</dbReference>
<dbReference type="InterPro" id="IPR036259">
    <property type="entry name" value="MFS_trans_sf"/>
</dbReference>
<protein>
    <submittedName>
        <fullName evidence="8">MFS transporter</fullName>
    </submittedName>
</protein>
<dbReference type="PANTHER" id="PTHR23508:SF10">
    <property type="entry name" value="CARBOXYLIC ACID TRANSPORTER PROTEIN HOMOLOG"/>
    <property type="match status" value="1"/>
</dbReference>
<feature type="transmembrane region" description="Helical" evidence="6">
    <location>
        <begin position="325"/>
        <end position="349"/>
    </location>
</feature>
<dbReference type="InterPro" id="IPR011701">
    <property type="entry name" value="MFS"/>
</dbReference>
<feature type="transmembrane region" description="Helical" evidence="6">
    <location>
        <begin position="302"/>
        <end position="319"/>
    </location>
</feature>
<evidence type="ECO:0000256" key="6">
    <source>
        <dbReference type="SAM" id="Phobius"/>
    </source>
</evidence>
<evidence type="ECO:0000259" key="7">
    <source>
        <dbReference type="PROSITE" id="PS50850"/>
    </source>
</evidence>
<keyword evidence="2" id="KW-0813">Transport</keyword>
<evidence type="ECO:0000256" key="1">
    <source>
        <dbReference type="ARBA" id="ARBA00004651"/>
    </source>
</evidence>
<dbReference type="PROSITE" id="PS50850">
    <property type="entry name" value="MFS"/>
    <property type="match status" value="1"/>
</dbReference>
<accession>A0ABS2GX54</accession>
<proteinExistence type="predicted"/>
<keyword evidence="9" id="KW-1185">Reference proteome</keyword>
<dbReference type="EMBL" id="JACJKU010000015">
    <property type="protein sequence ID" value="MBM6940396.1"/>
    <property type="molecule type" value="Genomic_DNA"/>
</dbReference>
<gene>
    <name evidence="8" type="ORF">H5975_02635</name>
</gene>
<reference evidence="8 9" key="1">
    <citation type="journal article" date="2021" name="Sci. Rep.">
        <title>The distribution of antibiotic resistance genes in chicken gut microbiota commensals.</title>
        <authorList>
            <person name="Juricova H."/>
            <person name="Matiasovicova J."/>
            <person name="Kubasova T."/>
            <person name="Cejkova D."/>
            <person name="Rychlik I."/>
        </authorList>
    </citation>
    <scope>NUCLEOTIDE SEQUENCE [LARGE SCALE GENOMIC DNA]</scope>
    <source>
        <strain evidence="8 9">An574</strain>
    </source>
</reference>
<comment type="caution">
    <text evidence="8">The sequence shown here is derived from an EMBL/GenBank/DDBJ whole genome shotgun (WGS) entry which is preliminary data.</text>
</comment>
<feature type="transmembrane region" description="Helical" evidence="6">
    <location>
        <begin position="271"/>
        <end position="290"/>
    </location>
</feature>
<name>A0ABS2GX54_9LACO</name>
<feature type="transmembrane region" description="Helical" evidence="6">
    <location>
        <begin position="144"/>
        <end position="161"/>
    </location>
</feature>
<evidence type="ECO:0000256" key="3">
    <source>
        <dbReference type="ARBA" id="ARBA00022692"/>
    </source>
</evidence>
<evidence type="ECO:0000313" key="8">
    <source>
        <dbReference type="EMBL" id="MBM6940396.1"/>
    </source>
</evidence>
<feature type="transmembrane region" description="Helical" evidence="6">
    <location>
        <begin position="167"/>
        <end position="186"/>
    </location>
</feature>
<feature type="transmembrane region" description="Helical" evidence="6">
    <location>
        <begin position="86"/>
        <end position="113"/>
    </location>
</feature>
<evidence type="ECO:0000256" key="4">
    <source>
        <dbReference type="ARBA" id="ARBA00022989"/>
    </source>
</evidence>
<keyword evidence="3 6" id="KW-0812">Transmembrane</keyword>
<feature type="transmembrane region" description="Helical" evidence="6">
    <location>
        <begin position="49"/>
        <end position="66"/>
    </location>
</feature>
<evidence type="ECO:0000256" key="2">
    <source>
        <dbReference type="ARBA" id="ARBA00022448"/>
    </source>
</evidence>
<dbReference type="SUPFAM" id="SSF103473">
    <property type="entry name" value="MFS general substrate transporter"/>
    <property type="match status" value="1"/>
</dbReference>
<dbReference type="RefSeq" id="WP_204784771.1">
    <property type="nucleotide sequence ID" value="NZ_JACJKU010000015.1"/>
</dbReference>
<feature type="transmembrane region" description="Helical" evidence="6">
    <location>
        <begin position="12"/>
        <end position="37"/>
    </location>
</feature>
<feature type="domain" description="Major facilitator superfamily (MFS) profile" evidence="7">
    <location>
        <begin position="10"/>
        <end position="425"/>
    </location>
</feature>
<keyword evidence="5 6" id="KW-0472">Membrane</keyword>
<feature type="transmembrane region" description="Helical" evidence="6">
    <location>
        <begin position="233"/>
        <end position="251"/>
    </location>
</feature>
<feature type="transmembrane region" description="Helical" evidence="6">
    <location>
        <begin position="369"/>
        <end position="386"/>
    </location>
</feature>
<evidence type="ECO:0000313" key="9">
    <source>
        <dbReference type="Proteomes" id="UP000785625"/>
    </source>
</evidence>
<sequence>MDNKQLTAEYRPLAAAAGIGSILGSGIIVGLSATITVWQKGLALTNGQVGVISAALTFAIAIGGFLPGSVSKAFGLIRSFNWTNFFYALGTLICVFTPNYLVLLLGVIITGLASGIDLPLSLTVISHDAPNEKVSSSLVSSTQIYWQIGIFISYICSFIVSKMAGATGARVVFGILTIIAAVTWLWRTNSAKFKKFHADGDQFRAAEEHKTDTKLSSSSAMKVLFSGEGKSRYLGLFLGIFIFYIFWNLLANTFGQFQTFTLVQAHASQTFATGAGIVLNFVGLAAVTAFSSVASSPKRNTFFVIGMIIQAAAMFGLAISSHDLWPIVIAIGCYNIGNNIAGEAIYKVWTQESFPVETRASIQGFMNGFSRFACGLFAFVTPSLVMPNVIRYTMFGFTALIIIGFIAGLCVIALEKSTVLSNNAQRSN</sequence>
<organism evidence="8 9">
    <name type="scientific">Limosilactobacillus coleohominis</name>
    <dbReference type="NCBI Taxonomy" id="181675"/>
    <lineage>
        <taxon>Bacteria</taxon>
        <taxon>Bacillati</taxon>
        <taxon>Bacillota</taxon>
        <taxon>Bacilli</taxon>
        <taxon>Lactobacillales</taxon>
        <taxon>Lactobacillaceae</taxon>
        <taxon>Limosilactobacillus</taxon>
    </lineage>
</organism>
<dbReference type="PANTHER" id="PTHR23508">
    <property type="entry name" value="CARBOXYLIC ACID TRANSPORTER PROTEIN HOMOLOG"/>
    <property type="match status" value="1"/>
</dbReference>
<keyword evidence="4 6" id="KW-1133">Transmembrane helix</keyword>
<feature type="transmembrane region" description="Helical" evidence="6">
    <location>
        <begin position="392"/>
        <end position="414"/>
    </location>
</feature>
<dbReference type="Gene3D" id="1.20.1250.20">
    <property type="entry name" value="MFS general substrate transporter like domains"/>
    <property type="match status" value="1"/>
</dbReference>
<comment type="subcellular location">
    <subcellularLocation>
        <location evidence="1">Cell membrane</location>
        <topology evidence="1">Multi-pass membrane protein</topology>
    </subcellularLocation>
</comment>
<evidence type="ECO:0000256" key="5">
    <source>
        <dbReference type="ARBA" id="ARBA00023136"/>
    </source>
</evidence>
<dbReference type="InterPro" id="IPR020846">
    <property type="entry name" value="MFS_dom"/>
</dbReference>